<reference evidence="1" key="1">
    <citation type="submission" date="2022-01" db="EMBL/GenBank/DDBJ databases">
        <authorList>
            <person name="Jo J.-H."/>
            <person name="Im W.-T."/>
        </authorList>
    </citation>
    <scope>NUCLEOTIDE SEQUENCE</scope>
    <source>
        <strain evidence="1">XY25</strain>
    </source>
</reference>
<dbReference type="RefSeq" id="WP_275707997.1">
    <property type="nucleotide sequence ID" value="NZ_JAKLTN010000001.1"/>
</dbReference>
<organism evidence="1 2">
    <name type="scientific">Dechloromonas hankyongensis</name>
    <dbReference type="NCBI Taxonomy" id="2908002"/>
    <lineage>
        <taxon>Bacteria</taxon>
        <taxon>Pseudomonadati</taxon>
        <taxon>Pseudomonadota</taxon>
        <taxon>Betaproteobacteria</taxon>
        <taxon>Rhodocyclales</taxon>
        <taxon>Azonexaceae</taxon>
        <taxon>Dechloromonas</taxon>
    </lineage>
</organism>
<evidence type="ECO:0008006" key="3">
    <source>
        <dbReference type="Google" id="ProtNLM"/>
    </source>
</evidence>
<dbReference type="SUPFAM" id="SSF88713">
    <property type="entry name" value="Glycoside hydrolase/deacetylase"/>
    <property type="match status" value="1"/>
</dbReference>
<protein>
    <recommendedName>
        <fullName evidence="3">Apea-like HEPN domain-containing protein</fullName>
    </recommendedName>
</protein>
<keyword evidence="2" id="KW-1185">Reference proteome</keyword>
<name>A0ABS9JZC6_9RHOO</name>
<dbReference type="Gene3D" id="3.20.20.370">
    <property type="entry name" value="Glycoside hydrolase/deacetylase"/>
    <property type="match status" value="1"/>
</dbReference>
<evidence type="ECO:0000313" key="1">
    <source>
        <dbReference type="EMBL" id="MCG2576265.1"/>
    </source>
</evidence>
<comment type="caution">
    <text evidence="1">The sequence shown here is derived from an EMBL/GenBank/DDBJ whole genome shotgun (WGS) entry which is preliminary data.</text>
</comment>
<dbReference type="InterPro" id="IPR011330">
    <property type="entry name" value="Glyco_hydro/deAcase_b/a-brl"/>
</dbReference>
<sequence>MISTLSTDFTTAHYAELLRLAKQRYRFVVYDAIPWGERFVLWRHDCDISLNRSLRLARIEASHGIRSTFFLNPHSSLYNIFEGSQSLLIREIVRLGHEIGLHFDAAFHGVVDEESLGAVVRKEAALLEGVFGVRPVAFSFHNPLDSHLRCEAESYGGLVNCYSRRFRTEVPYCSDSNGYWRFRRLHDVLAQGADPCLQVLTHPGWWQETPMPPRQRIFRSIYGRAKAVMAENDATILAYGRENLSGPACALVFLRDVLPERYALLDFLWMSGEMAALFVELWRLHEGQINNLCKAVLRKEWQVPAREVNAFFDSPALAIDGWRLFVGVFGSSWQAASGVCGDAYQEWVSLRNQLVHGRGTAQKQRLEEGCVFLCEIIAALAAWGKVQSIGYDGLVHLGTIGLPTCETAEGGLNERLEELADEIPKFLAKKWGRFKAEMAEVGAGGTAA</sequence>
<accession>A0ABS9JZC6</accession>
<dbReference type="EMBL" id="JAKLTN010000001">
    <property type="protein sequence ID" value="MCG2576265.1"/>
    <property type="molecule type" value="Genomic_DNA"/>
</dbReference>
<dbReference type="Proteomes" id="UP001165384">
    <property type="component" value="Unassembled WGS sequence"/>
</dbReference>
<proteinExistence type="predicted"/>
<gene>
    <name evidence="1" type="ORF">LZ012_04580</name>
</gene>
<evidence type="ECO:0000313" key="2">
    <source>
        <dbReference type="Proteomes" id="UP001165384"/>
    </source>
</evidence>